<dbReference type="OrthoDB" id="441812at2759"/>
<sequence>MMEQSNRIATLLSWCSTNNIEIDKRLHVVPDATGLAMYSGETSIGTLQTIVKIPKAAVLSVKSCSASHFIENSPYGIEAQCALALALLIEMERGTGSRWHGYLQSLPHNIINLPVFWGLEVEGRTLEDGKEALKWLRGTEVEKLLVGSDGTPLIDTLHRYYDEIVTPTVDRLSSEYHLSPHPTFHHFCRAYSLVSSRAFLVDAYHGLSMVPIADAFNHTYDHHVHLETEYEVCPECGSLQQCPHDRDIELASSHSTTITSLDPVELDDTYDMVSNADIPAHSEIFNTYGETLSNAQLLAQYGFILDVNENDCISWNLDDLVNLLETDSRSRDPSTPLGLPWDILVKAFNTDVFSESELIFIPPGATFCINCEGKVSWQLWLAVAGHKSARLVPAERILLVLSDLGRYQTLRETEEDTDINDTHNYLLPSLARETASDIVKLCRQRRICLGSGRDQESLGNLVDELNASQSRTKLALLQTITELSILHSCEAVWQNRE</sequence>
<dbReference type="PANTHER" id="PTHR13271:SF34">
    <property type="entry name" value="N-LYSINE METHYLTRANSFERASE SETD6"/>
    <property type="match status" value="1"/>
</dbReference>
<dbReference type="InterPro" id="IPR046341">
    <property type="entry name" value="SET_dom_sf"/>
</dbReference>
<dbReference type="EMBL" id="JAOTPV010000005">
    <property type="protein sequence ID" value="KAJ4482192.1"/>
    <property type="molecule type" value="Genomic_DNA"/>
</dbReference>
<evidence type="ECO:0008006" key="3">
    <source>
        <dbReference type="Google" id="ProtNLM"/>
    </source>
</evidence>
<dbReference type="GO" id="GO:0016279">
    <property type="term" value="F:protein-lysine N-methyltransferase activity"/>
    <property type="evidence" value="ECO:0007669"/>
    <property type="project" value="TreeGrafter"/>
</dbReference>
<dbReference type="Gene3D" id="3.90.1410.10">
    <property type="entry name" value="set domain protein methyltransferase, domain 1"/>
    <property type="match status" value="1"/>
</dbReference>
<dbReference type="Proteomes" id="UP001150266">
    <property type="component" value="Unassembled WGS sequence"/>
</dbReference>
<gene>
    <name evidence="1" type="ORF">J3R30DRAFT_2137620</name>
</gene>
<dbReference type="GO" id="GO:0005634">
    <property type="term" value="C:nucleus"/>
    <property type="evidence" value="ECO:0007669"/>
    <property type="project" value="TreeGrafter"/>
</dbReference>
<dbReference type="CDD" id="cd10527">
    <property type="entry name" value="SET_LSMT"/>
    <property type="match status" value="1"/>
</dbReference>
<dbReference type="PANTHER" id="PTHR13271">
    <property type="entry name" value="UNCHARACTERIZED PUTATIVE METHYLTRANSFERASE"/>
    <property type="match status" value="1"/>
</dbReference>
<name>A0A9W9AJS1_9AGAR</name>
<accession>A0A9W9AJS1</accession>
<dbReference type="InterPro" id="IPR050600">
    <property type="entry name" value="SETD3_SETD6_MTase"/>
</dbReference>
<proteinExistence type="predicted"/>
<comment type="caution">
    <text evidence="1">The sequence shown here is derived from an EMBL/GenBank/DDBJ whole genome shotgun (WGS) entry which is preliminary data.</text>
</comment>
<dbReference type="AlphaFoldDB" id="A0A9W9AJS1"/>
<dbReference type="SUPFAM" id="SSF82199">
    <property type="entry name" value="SET domain"/>
    <property type="match status" value="1"/>
</dbReference>
<evidence type="ECO:0000313" key="2">
    <source>
        <dbReference type="Proteomes" id="UP001150266"/>
    </source>
</evidence>
<protein>
    <recommendedName>
        <fullName evidence="3">SET domain-containing protein</fullName>
    </recommendedName>
</protein>
<reference evidence="1" key="1">
    <citation type="submission" date="2022-08" db="EMBL/GenBank/DDBJ databases">
        <title>A Global Phylogenomic Analysis of the Shiitake Genus Lentinula.</title>
        <authorList>
            <consortium name="DOE Joint Genome Institute"/>
            <person name="Sierra-Patev S."/>
            <person name="Min B."/>
            <person name="Naranjo-Ortiz M."/>
            <person name="Looney B."/>
            <person name="Konkel Z."/>
            <person name="Slot J.C."/>
            <person name="Sakamoto Y."/>
            <person name="Steenwyk J.L."/>
            <person name="Rokas A."/>
            <person name="Carro J."/>
            <person name="Camarero S."/>
            <person name="Ferreira P."/>
            <person name="Molpeceres G."/>
            <person name="Ruiz-Duenas F.J."/>
            <person name="Serrano A."/>
            <person name="Henrissat B."/>
            <person name="Drula E."/>
            <person name="Hughes K.W."/>
            <person name="Mata J.L."/>
            <person name="Ishikawa N.K."/>
            <person name="Vargas-Isla R."/>
            <person name="Ushijima S."/>
            <person name="Smith C.A."/>
            <person name="Ahrendt S."/>
            <person name="Andreopoulos W."/>
            <person name="He G."/>
            <person name="Labutti K."/>
            <person name="Lipzen A."/>
            <person name="Ng V."/>
            <person name="Riley R."/>
            <person name="Sandor L."/>
            <person name="Barry K."/>
            <person name="Martinez A.T."/>
            <person name="Xiao Y."/>
            <person name="Gibbons J.G."/>
            <person name="Terashima K."/>
            <person name="Grigoriev I.V."/>
            <person name="Hibbett D.S."/>
        </authorList>
    </citation>
    <scope>NUCLEOTIDE SEQUENCE</scope>
    <source>
        <strain evidence="1">JLM2183</strain>
    </source>
</reference>
<organism evidence="1 2">
    <name type="scientific">Lentinula aciculospora</name>
    <dbReference type="NCBI Taxonomy" id="153920"/>
    <lineage>
        <taxon>Eukaryota</taxon>
        <taxon>Fungi</taxon>
        <taxon>Dikarya</taxon>
        <taxon>Basidiomycota</taxon>
        <taxon>Agaricomycotina</taxon>
        <taxon>Agaricomycetes</taxon>
        <taxon>Agaricomycetidae</taxon>
        <taxon>Agaricales</taxon>
        <taxon>Marasmiineae</taxon>
        <taxon>Omphalotaceae</taxon>
        <taxon>Lentinula</taxon>
    </lineage>
</organism>
<keyword evidence="2" id="KW-1185">Reference proteome</keyword>
<evidence type="ECO:0000313" key="1">
    <source>
        <dbReference type="EMBL" id="KAJ4482192.1"/>
    </source>
</evidence>